<organism evidence="1">
    <name type="scientific">Anguilla anguilla</name>
    <name type="common">European freshwater eel</name>
    <name type="synonym">Muraena anguilla</name>
    <dbReference type="NCBI Taxonomy" id="7936"/>
    <lineage>
        <taxon>Eukaryota</taxon>
        <taxon>Metazoa</taxon>
        <taxon>Chordata</taxon>
        <taxon>Craniata</taxon>
        <taxon>Vertebrata</taxon>
        <taxon>Euteleostomi</taxon>
        <taxon>Actinopterygii</taxon>
        <taxon>Neopterygii</taxon>
        <taxon>Teleostei</taxon>
        <taxon>Anguilliformes</taxon>
        <taxon>Anguillidae</taxon>
        <taxon>Anguilla</taxon>
    </lineage>
</organism>
<sequence>MHLLMCSRHTVHIAFQVCILSKTMAVFSNNKPWLSKDGKPYTNCRMKASRVVSHLKLPNMSFRWP</sequence>
<reference evidence="1" key="1">
    <citation type="submission" date="2014-11" db="EMBL/GenBank/DDBJ databases">
        <authorList>
            <person name="Amaro Gonzalez C."/>
        </authorList>
    </citation>
    <scope>NUCLEOTIDE SEQUENCE</scope>
</reference>
<dbReference type="EMBL" id="GBXM01088878">
    <property type="protein sequence ID" value="JAH19699.1"/>
    <property type="molecule type" value="Transcribed_RNA"/>
</dbReference>
<dbReference type="AlphaFoldDB" id="A0A0E9QS69"/>
<reference evidence="1" key="2">
    <citation type="journal article" date="2015" name="Fish Shellfish Immunol.">
        <title>Early steps in the European eel (Anguilla anguilla)-Vibrio vulnificus interaction in the gills: Role of the RtxA13 toxin.</title>
        <authorList>
            <person name="Callol A."/>
            <person name="Pajuelo D."/>
            <person name="Ebbesson L."/>
            <person name="Teles M."/>
            <person name="MacKenzie S."/>
            <person name="Amaro C."/>
        </authorList>
    </citation>
    <scope>NUCLEOTIDE SEQUENCE</scope>
</reference>
<protein>
    <submittedName>
        <fullName evidence="1">Uncharacterized protein</fullName>
    </submittedName>
</protein>
<evidence type="ECO:0000313" key="1">
    <source>
        <dbReference type="EMBL" id="JAH19699.1"/>
    </source>
</evidence>
<accession>A0A0E9QS69</accession>
<name>A0A0E9QS69_ANGAN</name>
<proteinExistence type="predicted"/>